<dbReference type="PANTHER" id="PTHR46577">
    <property type="entry name" value="HTH-TYPE TRANSCRIPTIONAL REGULATORY PROTEIN GABR"/>
    <property type="match status" value="1"/>
</dbReference>
<dbReference type="SUPFAM" id="SSF53383">
    <property type="entry name" value="PLP-dependent transferases"/>
    <property type="match status" value="1"/>
</dbReference>
<dbReference type="GO" id="GO:0003700">
    <property type="term" value="F:DNA-binding transcription factor activity"/>
    <property type="evidence" value="ECO:0007669"/>
    <property type="project" value="InterPro"/>
</dbReference>
<dbReference type="InterPro" id="IPR000524">
    <property type="entry name" value="Tscrpt_reg_HTH_GntR"/>
</dbReference>
<dbReference type="InterPro" id="IPR015421">
    <property type="entry name" value="PyrdxlP-dep_Trfase_major"/>
</dbReference>
<dbReference type="SUPFAM" id="SSF46785">
    <property type="entry name" value="Winged helix' DNA-binding domain"/>
    <property type="match status" value="1"/>
</dbReference>
<dbReference type="Pfam" id="PF00392">
    <property type="entry name" value="GntR"/>
    <property type="match status" value="1"/>
</dbReference>
<evidence type="ECO:0000256" key="2">
    <source>
        <dbReference type="ARBA" id="ARBA00022898"/>
    </source>
</evidence>
<dbReference type="AlphaFoldDB" id="A0A0A0ICV5"/>
<protein>
    <submittedName>
        <fullName evidence="7">GntR family transcriptional regulator</fullName>
    </submittedName>
</protein>
<evidence type="ECO:0000256" key="4">
    <source>
        <dbReference type="ARBA" id="ARBA00023125"/>
    </source>
</evidence>
<keyword evidence="3" id="KW-0805">Transcription regulation</keyword>
<dbReference type="InterPro" id="IPR051446">
    <property type="entry name" value="HTH_trans_reg/aminotransferase"/>
</dbReference>
<dbReference type="Gene3D" id="1.10.10.10">
    <property type="entry name" value="Winged helix-like DNA-binding domain superfamily/Winged helix DNA-binding domain"/>
    <property type="match status" value="1"/>
</dbReference>
<keyword evidence="5" id="KW-0804">Transcription</keyword>
<reference evidence="7 8" key="1">
    <citation type="submission" date="2014-01" db="EMBL/GenBank/DDBJ databases">
        <title>Plasmidome dynamics in the species complex Clostridium novyi sensu lato converts strains of independent lineages into distinctly different pathogens.</title>
        <authorList>
            <person name="Skarin H."/>
            <person name="Segerman B."/>
        </authorList>
    </citation>
    <scope>NUCLEOTIDE SEQUENCE [LARGE SCALE GENOMIC DNA]</scope>
    <source>
        <strain evidence="7 8">DC5</strain>
    </source>
</reference>
<dbReference type="Gene3D" id="3.40.640.10">
    <property type="entry name" value="Type I PLP-dependent aspartate aminotransferase-like (Major domain)"/>
    <property type="match status" value="1"/>
</dbReference>
<feature type="domain" description="HTH gntR-type" evidence="6">
    <location>
        <begin position="12"/>
        <end position="80"/>
    </location>
</feature>
<dbReference type="Pfam" id="PF00155">
    <property type="entry name" value="Aminotran_1_2"/>
    <property type="match status" value="1"/>
</dbReference>
<accession>A0A0A0ICV5</accession>
<dbReference type="InterPro" id="IPR015424">
    <property type="entry name" value="PyrdxlP-dep_Trfase"/>
</dbReference>
<sequence>MDKYYIKFKEDIPKYIQIVNHVKKLIYHREILDREKLPAIRTLSKKLGVNNVTIVTAYNKLELEGFATQKIGSGTFAKGREDNKEFLKEYSNIYRKISSGYLKDYIDFTGETTCGKFFPVDTFKKVLNKVLDRDGAESFIYQDSLGYEGLRKSINKNFWKNEIDNENILIVSGAQQGIDIAAKAIININDNVLVEKPTYSGALNVFKSRRANILEVEIEEDGLNMKSLKKILKKNKIKCFYIMSYFQNPTGNTYSTEDKLKILNLAEEYNFYIIEDDYLSELIYDENIKYNSFKSLDIYDRVIYIKSFSKIFLPGIRMGYLIPPKVFSEIVQNSKVNTDITTSSLMQRALELYINEGYWKMHMAFLNEAYKNRYYYMKECIEDILGDKVTFNSPGGGLNFYLKISNNIKMNAIELFNKCKNNNVIITPGVLFYKSIIDGEKFFRVGFSVTGVEDIKKGINIINKLLVQKGE</sequence>
<evidence type="ECO:0000313" key="7">
    <source>
        <dbReference type="EMBL" id="KGM99269.1"/>
    </source>
</evidence>
<comment type="similarity">
    <text evidence="1">In the C-terminal section; belongs to the class-I pyridoxal-phosphate-dependent aminotransferase family.</text>
</comment>
<dbReference type="PROSITE" id="PS50949">
    <property type="entry name" value="HTH_GNTR"/>
    <property type="match status" value="1"/>
</dbReference>
<dbReference type="RefSeq" id="WP_039259563.1">
    <property type="nucleotide sequence ID" value="NZ_JDRY01000037.1"/>
</dbReference>
<dbReference type="Proteomes" id="UP000030014">
    <property type="component" value="Unassembled WGS sequence"/>
</dbReference>
<dbReference type="EMBL" id="JDRY01000037">
    <property type="protein sequence ID" value="KGM99269.1"/>
    <property type="molecule type" value="Genomic_DNA"/>
</dbReference>
<gene>
    <name evidence="7" type="ORF">Z955_08225</name>
</gene>
<dbReference type="InterPro" id="IPR015422">
    <property type="entry name" value="PyrdxlP-dep_Trfase_small"/>
</dbReference>
<dbReference type="GO" id="GO:0030170">
    <property type="term" value="F:pyridoxal phosphate binding"/>
    <property type="evidence" value="ECO:0007669"/>
    <property type="project" value="InterPro"/>
</dbReference>
<dbReference type="Gene3D" id="3.90.1150.10">
    <property type="entry name" value="Aspartate Aminotransferase, domain 1"/>
    <property type="match status" value="1"/>
</dbReference>
<evidence type="ECO:0000259" key="6">
    <source>
        <dbReference type="PROSITE" id="PS50949"/>
    </source>
</evidence>
<name>A0A0A0ICV5_CLOBO</name>
<keyword evidence="4" id="KW-0238">DNA-binding</keyword>
<evidence type="ECO:0000256" key="1">
    <source>
        <dbReference type="ARBA" id="ARBA00005384"/>
    </source>
</evidence>
<dbReference type="InterPro" id="IPR036390">
    <property type="entry name" value="WH_DNA-bd_sf"/>
</dbReference>
<comment type="caution">
    <text evidence="7">The sequence shown here is derived from an EMBL/GenBank/DDBJ whole genome shotgun (WGS) entry which is preliminary data.</text>
</comment>
<dbReference type="GO" id="GO:0003677">
    <property type="term" value="F:DNA binding"/>
    <property type="evidence" value="ECO:0007669"/>
    <property type="project" value="UniProtKB-KW"/>
</dbReference>
<dbReference type="CDD" id="cd00609">
    <property type="entry name" value="AAT_like"/>
    <property type="match status" value="1"/>
</dbReference>
<dbReference type="CDD" id="cd07377">
    <property type="entry name" value="WHTH_GntR"/>
    <property type="match status" value="1"/>
</dbReference>
<dbReference type="PANTHER" id="PTHR46577:SF1">
    <property type="entry name" value="HTH-TYPE TRANSCRIPTIONAL REGULATORY PROTEIN GABR"/>
    <property type="match status" value="1"/>
</dbReference>
<proteinExistence type="inferred from homology"/>
<organism evidence="7 8">
    <name type="scientific">Clostridium botulinum C/D str. DC5</name>
    <dbReference type="NCBI Taxonomy" id="1443128"/>
    <lineage>
        <taxon>Bacteria</taxon>
        <taxon>Bacillati</taxon>
        <taxon>Bacillota</taxon>
        <taxon>Clostridia</taxon>
        <taxon>Eubacteriales</taxon>
        <taxon>Clostridiaceae</taxon>
        <taxon>Clostridium</taxon>
    </lineage>
</organism>
<dbReference type="InterPro" id="IPR036388">
    <property type="entry name" value="WH-like_DNA-bd_sf"/>
</dbReference>
<dbReference type="GO" id="GO:0003824">
    <property type="term" value="F:catalytic activity"/>
    <property type="evidence" value="ECO:0007669"/>
    <property type="project" value="UniProtKB-ARBA"/>
</dbReference>
<evidence type="ECO:0000313" key="8">
    <source>
        <dbReference type="Proteomes" id="UP000030014"/>
    </source>
</evidence>
<evidence type="ECO:0000256" key="5">
    <source>
        <dbReference type="ARBA" id="ARBA00023163"/>
    </source>
</evidence>
<evidence type="ECO:0000256" key="3">
    <source>
        <dbReference type="ARBA" id="ARBA00023015"/>
    </source>
</evidence>
<dbReference type="InterPro" id="IPR004839">
    <property type="entry name" value="Aminotransferase_I/II_large"/>
</dbReference>
<keyword evidence="2" id="KW-0663">Pyridoxal phosphate</keyword>